<feature type="transmembrane region" description="Helical" evidence="3">
    <location>
        <begin position="21"/>
        <end position="38"/>
    </location>
</feature>
<dbReference type="SUPFAM" id="SSF57756">
    <property type="entry name" value="Retrovirus zinc finger-like domains"/>
    <property type="match status" value="1"/>
</dbReference>
<feature type="region of interest" description="Disordered" evidence="2">
    <location>
        <begin position="161"/>
        <end position="202"/>
    </location>
</feature>
<dbReference type="Proteomes" id="UP001235939">
    <property type="component" value="Chromosome 21"/>
</dbReference>
<keyword evidence="1" id="KW-0862">Zinc</keyword>
<evidence type="ECO:0000256" key="2">
    <source>
        <dbReference type="SAM" id="MobiDB-lite"/>
    </source>
</evidence>
<dbReference type="Pfam" id="PF00098">
    <property type="entry name" value="zf-CCHC"/>
    <property type="match status" value="1"/>
</dbReference>
<evidence type="ECO:0000313" key="6">
    <source>
        <dbReference type="Proteomes" id="UP001235939"/>
    </source>
</evidence>
<protein>
    <recommendedName>
        <fullName evidence="4">CCHC-type domain-containing protein</fullName>
    </recommendedName>
</protein>
<feature type="transmembrane region" description="Helical" evidence="3">
    <location>
        <begin position="58"/>
        <end position="79"/>
    </location>
</feature>
<proteinExistence type="predicted"/>
<feature type="compositionally biased region" description="Basic and acidic residues" evidence="2">
    <location>
        <begin position="161"/>
        <end position="196"/>
    </location>
</feature>
<feature type="domain" description="CCHC-type" evidence="4">
    <location>
        <begin position="307"/>
        <end position="319"/>
    </location>
</feature>
<evidence type="ECO:0000313" key="5">
    <source>
        <dbReference type="EMBL" id="UYV82511.1"/>
    </source>
</evidence>
<gene>
    <name evidence="5" type="ORF">LAZ67_21002630</name>
</gene>
<keyword evidence="1" id="KW-0479">Metal-binding</keyword>
<evidence type="ECO:0000256" key="3">
    <source>
        <dbReference type="SAM" id="Phobius"/>
    </source>
</evidence>
<evidence type="ECO:0000256" key="1">
    <source>
        <dbReference type="PROSITE-ProRule" id="PRU00047"/>
    </source>
</evidence>
<dbReference type="InterPro" id="IPR036875">
    <property type="entry name" value="Znf_CCHC_sf"/>
</dbReference>
<sequence length="345" mass="39670">MTLVPQVTKSFMILVKLSKRIEFIYSVVVLIHLCQLYNSDHKKLHGTPISVAIMIGSYLLLLQQLNIFIIITFLILSLLEYTEIIKSLFEYIVKYLYNSGHKNLHGTPVNHHFFFFFLISTQSYYGIKLVELVDCVCWGCVFFLISTQSYQDYETEEAQGLKRETEEAQDLKRQTEEAQGLKRETEEAQDLKRQTEEAQSLKPQQYGRVYGEDKPHFKELAQIGDKIDDGDLAMAFLGGLPEDWDTVVSTICNLPDSDFTTAPVERRLLAEAERRSSNLPKDVGAMVVNASSKPIETEKQFKTKVVCFKCGDKGHYARESKKKGKNEQRPKRFGQNKTQNLMQIR</sequence>
<feature type="region of interest" description="Disordered" evidence="2">
    <location>
        <begin position="316"/>
        <end position="345"/>
    </location>
</feature>
<feature type="compositionally biased region" description="Basic and acidic residues" evidence="2">
    <location>
        <begin position="316"/>
        <end position="330"/>
    </location>
</feature>
<keyword evidence="1" id="KW-0863">Zinc-finger</keyword>
<dbReference type="InterPro" id="IPR001878">
    <property type="entry name" value="Znf_CCHC"/>
</dbReference>
<evidence type="ECO:0000259" key="4">
    <source>
        <dbReference type="PROSITE" id="PS50158"/>
    </source>
</evidence>
<accession>A0ABY6LMR2</accession>
<dbReference type="Gene3D" id="4.10.60.10">
    <property type="entry name" value="Zinc finger, CCHC-type"/>
    <property type="match status" value="1"/>
</dbReference>
<keyword evidence="6" id="KW-1185">Reference proteome</keyword>
<dbReference type="EMBL" id="CP092883">
    <property type="protein sequence ID" value="UYV82511.1"/>
    <property type="molecule type" value="Genomic_DNA"/>
</dbReference>
<organism evidence="5 6">
    <name type="scientific">Cordylochernes scorpioides</name>
    <dbReference type="NCBI Taxonomy" id="51811"/>
    <lineage>
        <taxon>Eukaryota</taxon>
        <taxon>Metazoa</taxon>
        <taxon>Ecdysozoa</taxon>
        <taxon>Arthropoda</taxon>
        <taxon>Chelicerata</taxon>
        <taxon>Arachnida</taxon>
        <taxon>Pseudoscorpiones</taxon>
        <taxon>Cheliferoidea</taxon>
        <taxon>Chernetidae</taxon>
        <taxon>Cordylochernes</taxon>
    </lineage>
</organism>
<feature type="compositionally biased region" description="Polar residues" evidence="2">
    <location>
        <begin position="335"/>
        <end position="345"/>
    </location>
</feature>
<name>A0ABY6LMR2_9ARAC</name>
<dbReference type="PROSITE" id="PS50158">
    <property type="entry name" value="ZF_CCHC"/>
    <property type="match status" value="1"/>
</dbReference>
<keyword evidence="3" id="KW-0812">Transmembrane</keyword>
<keyword evidence="3" id="KW-1133">Transmembrane helix</keyword>
<reference evidence="5 6" key="1">
    <citation type="submission" date="2022-01" db="EMBL/GenBank/DDBJ databases">
        <title>A chromosomal length assembly of Cordylochernes scorpioides.</title>
        <authorList>
            <person name="Zeh D."/>
            <person name="Zeh J."/>
        </authorList>
    </citation>
    <scope>NUCLEOTIDE SEQUENCE [LARGE SCALE GENOMIC DNA]</scope>
    <source>
        <strain evidence="5">IN4F17</strain>
        <tissue evidence="5">Whole Body</tissue>
    </source>
</reference>
<keyword evidence="3" id="KW-0472">Membrane</keyword>